<protein>
    <submittedName>
        <fullName evidence="2">DgyrCDS12971</fullName>
    </submittedName>
</protein>
<dbReference type="EMBL" id="CAJFCJ010000022">
    <property type="protein sequence ID" value="CAD5124709.1"/>
    <property type="molecule type" value="Genomic_DNA"/>
</dbReference>
<dbReference type="AlphaFoldDB" id="A0A7I8W9D0"/>
<accession>A0A7I8W9D0</accession>
<keyword evidence="1" id="KW-0175">Coiled coil</keyword>
<comment type="caution">
    <text evidence="2">The sequence shown here is derived from an EMBL/GenBank/DDBJ whole genome shotgun (WGS) entry which is preliminary data.</text>
</comment>
<gene>
    <name evidence="2" type="ORF">DGYR_LOCUS12207</name>
</gene>
<feature type="coiled-coil region" evidence="1">
    <location>
        <begin position="155"/>
        <end position="189"/>
    </location>
</feature>
<evidence type="ECO:0000256" key="1">
    <source>
        <dbReference type="SAM" id="Coils"/>
    </source>
</evidence>
<sequence>MELNVLDRLKEDDDIVQNLKVKTFNKSEIRLKKEVNGADSIGNLLFLATSNGCSVYRYDKDSLYEFITLERDKKCLDAICCTNYLVIVIMLNEALSLQFYRIEDILNKIVTKSYSSIEIAKTGPLAIDDKNDRVFIAGTLWSGSWSSNERNSTSNECLERLVRVYRIETMELEEKFEAVKNRIKLLRIDGNQIAIADNLHGVRIFCTNSLKLLYEIEVDEIRNIILVGDYLAVFHKFESNVSLWNSQEKKTILCLNIQDQVKELLDDDDADILLDEDTETSVINLPYEDSGLLLYATRTGNVFGMIVNSRYKLFSISSPFSEEEEKYGLKTLCYIHPGLIVLVSKSLVVLDFNLPK</sequence>
<organism evidence="2 3">
    <name type="scientific">Dimorphilus gyrociliatus</name>
    <dbReference type="NCBI Taxonomy" id="2664684"/>
    <lineage>
        <taxon>Eukaryota</taxon>
        <taxon>Metazoa</taxon>
        <taxon>Spiralia</taxon>
        <taxon>Lophotrochozoa</taxon>
        <taxon>Annelida</taxon>
        <taxon>Polychaeta</taxon>
        <taxon>Polychaeta incertae sedis</taxon>
        <taxon>Dinophilidae</taxon>
        <taxon>Dimorphilus</taxon>
    </lineage>
</organism>
<dbReference type="InterPro" id="IPR036322">
    <property type="entry name" value="WD40_repeat_dom_sf"/>
</dbReference>
<reference evidence="2 3" key="1">
    <citation type="submission" date="2020-08" db="EMBL/GenBank/DDBJ databases">
        <authorList>
            <person name="Hejnol A."/>
        </authorList>
    </citation>
    <scope>NUCLEOTIDE SEQUENCE [LARGE SCALE GENOMIC DNA]</scope>
</reference>
<dbReference type="Proteomes" id="UP000549394">
    <property type="component" value="Unassembled WGS sequence"/>
</dbReference>
<evidence type="ECO:0000313" key="3">
    <source>
        <dbReference type="Proteomes" id="UP000549394"/>
    </source>
</evidence>
<name>A0A7I8W9D0_9ANNE</name>
<keyword evidence="3" id="KW-1185">Reference proteome</keyword>
<dbReference type="OrthoDB" id="10464748at2759"/>
<dbReference type="SUPFAM" id="SSF50978">
    <property type="entry name" value="WD40 repeat-like"/>
    <property type="match status" value="1"/>
</dbReference>
<proteinExistence type="predicted"/>
<evidence type="ECO:0000313" key="2">
    <source>
        <dbReference type="EMBL" id="CAD5124709.1"/>
    </source>
</evidence>